<dbReference type="EMBL" id="CYKH01000960">
    <property type="protein sequence ID" value="CUG73017.1"/>
    <property type="molecule type" value="Genomic_DNA"/>
</dbReference>
<keyword evidence="3" id="KW-1185">Reference proteome</keyword>
<name>A0A0S4J422_BODSA</name>
<proteinExistence type="predicted"/>
<reference evidence="3" key="1">
    <citation type="submission" date="2015-09" db="EMBL/GenBank/DDBJ databases">
        <authorList>
            <consortium name="Pathogen Informatics"/>
        </authorList>
    </citation>
    <scope>NUCLEOTIDE SEQUENCE [LARGE SCALE GENOMIC DNA]</scope>
    <source>
        <strain evidence="3">Lake Konstanz</strain>
    </source>
</reference>
<keyword evidence="1" id="KW-0472">Membrane</keyword>
<dbReference type="AlphaFoldDB" id="A0A0S4J422"/>
<evidence type="ECO:0000256" key="1">
    <source>
        <dbReference type="SAM" id="Phobius"/>
    </source>
</evidence>
<accession>A0A0S4J422</accession>
<gene>
    <name evidence="2" type="ORF">BSAL_84105</name>
</gene>
<dbReference type="Proteomes" id="UP000051952">
    <property type="component" value="Unassembled WGS sequence"/>
</dbReference>
<sequence>MVSMDMFHVKGGSPTEVKGVLAQPAFNFVFGAGALPLAFVFSYGNPRHPKRLLHLLLGAVASLLLLIVASSYLQLMCAYSSRDMSQLCDLALQVQDDVEKTFGPNKMWIINGNLLAIARKQSDINYLIANDHDFDYCATPDLFDDDKLAKHLEEKRYVFEKNIINERGTRKVTVFPHNLPLYKYHSGPPMVDIDECDAPTELIKIDGCNKGTFYISNKWEEWLNGEYGTSWRKPVNLNHKGLCAISSWW</sequence>
<evidence type="ECO:0000313" key="2">
    <source>
        <dbReference type="EMBL" id="CUG73017.1"/>
    </source>
</evidence>
<feature type="transmembrane region" description="Helical" evidence="1">
    <location>
        <begin position="20"/>
        <end position="41"/>
    </location>
</feature>
<keyword evidence="1" id="KW-1133">Transmembrane helix</keyword>
<protein>
    <submittedName>
        <fullName evidence="2">Membrane-associated protein, putative</fullName>
    </submittedName>
</protein>
<organism evidence="2 3">
    <name type="scientific">Bodo saltans</name>
    <name type="common">Flagellated protozoan</name>
    <dbReference type="NCBI Taxonomy" id="75058"/>
    <lineage>
        <taxon>Eukaryota</taxon>
        <taxon>Discoba</taxon>
        <taxon>Euglenozoa</taxon>
        <taxon>Kinetoplastea</taxon>
        <taxon>Metakinetoplastina</taxon>
        <taxon>Eubodonida</taxon>
        <taxon>Bodonidae</taxon>
        <taxon>Bodo</taxon>
    </lineage>
</organism>
<feature type="transmembrane region" description="Helical" evidence="1">
    <location>
        <begin position="53"/>
        <end position="73"/>
    </location>
</feature>
<dbReference type="VEuPathDB" id="TriTrypDB:BSAL_84105"/>
<evidence type="ECO:0000313" key="3">
    <source>
        <dbReference type="Proteomes" id="UP000051952"/>
    </source>
</evidence>
<keyword evidence="1" id="KW-0812">Transmembrane</keyword>